<name>A0A1I6D3Z7_9PSEU</name>
<protein>
    <submittedName>
        <fullName evidence="1">Uncharacterized protein</fullName>
    </submittedName>
</protein>
<evidence type="ECO:0000313" key="2">
    <source>
        <dbReference type="Proteomes" id="UP000198583"/>
    </source>
</evidence>
<sequence>MFKRLELDPAAVVFVNNWQYAGSGYDNDAERELAAYIAERVRAQRLRKYVQEGDNAMSERVTDAHSQA</sequence>
<keyword evidence="2" id="KW-1185">Reference proteome</keyword>
<accession>A0A1I6D3Z7</accession>
<organism evidence="1 2">
    <name type="scientific">Lentzea waywayandensis</name>
    <dbReference type="NCBI Taxonomy" id="84724"/>
    <lineage>
        <taxon>Bacteria</taxon>
        <taxon>Bacillati</taxon>
        <taxon>Actinomycetota</taxon>
        <taxon>Actinomycetes</taxon>
        <taxon>Pseudonocardiales</taxon>
        <taxon>Pseudonocardiaceae</taxon>
        <taxon>Lentzea</taxon>
    </lineage>
</organism>
<dbReference type="EMBL" id="FOYL01000001">
    <property type="protein sequence ID" value="SFR00083.1"/>
    <property type="molecule type" value="Genomic_DNA"/>
</dbReference>
<dbReference type="AlphaFoldDB" id="A0A1I6D3Z7"/>
<reference evidence="2" key="1">
    <citation type="submission" date="2016-10" db="EMBL/GenBank/DDBJ databases">
        <authorList>
            <person name="Varghese N."/>
            <person name="Submissions S."/>
        </authorList>
    </citation>
    <scope>NUCLEOTIDE SEQUENCE [LARGE SCALE GENOMIC DNA]</scope>
    <source>
        <strain evidence="2">DSM 44232</strain>
    </source>
</reference>
<gene>
    <name evidence="1" type="ORF">SAMN04488564_1011012</name>
</gene>
<proteinExistence type="predicted"/>
<dbReference type="Proteomes" id="UP000198583">
    <property type="component" value="Unassembled WGS sequence"/>
</dbReference>
<evidence type="ECO:0000313" key="1">
    <source>
        <dbReference type="EMBL" id="SFR00083.1"/>
    </source>
</evidence>